<dbReference type="SUPFAM" id="SSF52047">
    <property type="entry name" value="RNI-like"/>
    <property type="match status" value="1"/>
</dbReference>
<gene>
    <name evidence="2" type="ORF">HaLaN_16612</name>
</gene>
<dbReference type="Pfam" id="PF13516">
    <property type="entry name" value="LRR_6"/>
    <property type="match status" value="1"/>
</dbReference>
<evidence type="ECO:0000313" key="3">
    <source>
        <dbReference type="Proteomes" id="UP000485058"/>
    </source>
</evidence>
<feature type="non-terminal residue" evidence="2">
    <location>
        <position position="1"/>
    </location>
</feature>
<dbReference type="Proteomes" id="UP000485058">
    <property type="component" value="Unassembled WGS sequence"/>
</dbReference>
<dbReference type="SMART" id="SM00367">
    <property type="entry name" value="LRR_CC"/>
    <property type="match status" value="2"/>
</dbReference>
<dbReference type="GO" id="GO:0019005">
    <property type="term" value="C:SCF ubiquitin ligase complex"/>
    <property type="evidence" value="ECO:0007669"/>
    <property type="project" value="TreeGrafter"/>
</dbReference>
<dbReference type="EMBL" id="BLLF01001495">
    <property type="protein sequence ID" value="GFH19638.1"/>
    <property type="molecule type" value="Genomic_DNA"/>
</dbReference>
<dbReference type="Gene3D" id="3.80.10.10">
    <property type="entry name" value="Ribonuclease Inhibitor"/>
    <property type="match status" value="1"/>
</dbReference>
<proteinExistence type="predicted"/>
<comment type="subcellular location">
    <subcellularLocation>
        <location evidence="1">Cytoplasm</location>
        <location evidence="1">Cytoskeleton</location>
        <location evidence="1">Cilium axoneme</location>
    </subcellularLocation>
</comment>
<sequence>KDEGFSFGGKRLSLRKRPLDSPVCQPESRVCSQLTPVLFISSGCRGSSARQAADSPAPGQTSFDALVTDLDLTNLAPSEEAQDSGCNIEARLLVFTDAEKQHVKRLVASPDILSVTDAVLSSLEQVADHWPNLGRLTSRLRNIVCLDVSNCMMQDNHLQAIARDCQCLRALDVSYNPCLTSRGLSTLLLSCPSLEELDISTCPRSLTDPTCAAIGRHCHGLTSLYMELDEVWMDTEAAKGLGAVMEEDEQCLSQQGLQHIAAGCANLQVLSLAGQHIAAAQASPAAQASLRQLTSQCQQGNVPEAAGAQPLRLLPDPPEQDAGSLFLCFSGASVFFWGAASSRAGARAFHDQAPEMTRL</sequence>
<dbReference type="PANTHER" id="PTHR13318">
    <property type="entry name" value="PARTNER OF PAIRED, ISOFORM B-RELATED"/>
    <property type="match status" value="1"/>
</dbReference>
<dbReference type="GO" id="GO:0005930">
    <property type="term" value="C:axoneme"/>
    <property type="evidence" value="ECO:0007669"/>
    <property type="project" value="UniProtKB-SubCell"/>
</dbReference>
<organism evidence="2 3">
    <name type="scientific">Haematococcus lacustris</name>
    <name type="common">Green alga</name>
    <name type="synonym">Haematococcus pluvialis</name>
    <dbReference type="NCBI Taxonomy" id="44745"/>
    <lineage>
        <taxon>Eukaryota</taxon>
        <taxon>Viridiplantae</taxon>
        <taxon>Chlorophyta</taxon>
        <taxon>core chlorophytes</taxon>
        <taxon>Chlorophyceae</taxon>
        <taxon>CS clade</taxon>
        <taxon>Chlamydomonadales</taxon>
        <taxon>Haematococcaceae</taxon>
        <taxon>Haematococcus</taxon>
    </lineage>
</organism>
<evidence type="ECO:0000313" key="2">
    <source>
        <dbReference type="EMBL" id="GFH19638.1"/>
    </source>
</evidence>
<name>A0A699ZM98_HAELA</name>
<reference evidence="2 3" key="1">
    <citation type="submission" date="2020-02" db="EMBL/GenBank/DDBJ databases">
        <title>Draft genome sequence of Haematococcus lacustris strain NIES-144.</title>
        <authorList>
            <person name="Morimoto D."/>
            <person name="Nakagawa S."/>
            <person name="Yoshida T."/>
            <person name="Sawayama S."/>
        </authorList>
    </citation>
    <scope>NUCLEOTIDE SEQUENCE [LARGE SCALE GENOMIC DNA]</scope>
    <source>
        <strain evidence="2 3">NIES-144</strain>
    </source>
</reference>
<dbReference type="InterPro" id="IPR032675">
    <property type="entry name" value="LRR_dom_sf"/>
</dbReference>
<dbReference type="InterPro" id="IPR006553">
    <property type="entry name" value="Leu-rich_rpt_Cys-con_subtyp"/>
</dbReference>
<keyword evidence="3" id="KW-1185">Reference proteome</keyword>
<dbReference type="InterPro" id="IPR001611">
    <property type="entry name" value="Leu-rich_rpt"/>
</dbReference>
<dbReference type="AlphaFoldDB" id="A0A699ZM98"/>
<protein>
    <submittedName>
        <fullName evidence="2">Uncharacterized protein</fullName>
    </submittedName>
</protein>
<feature type="non-terminal residue" evidence="2">
    <location>
        <position position="359"/>
    </location>
</feature>
<comment type="caution">
    <text evidence="2">The sequence shown here is derived from an EMBL/GenBank/DDBJ whole genome shotgun (WGS) entry which is preliminary data.</text>
</comment>
<accession>A0A699ZM98</accession>
<dbReference type="GO" id="GO:0031146">
    <property type="term" value="P:SCF-dependent proteasomal ubiquitin-dependent protein catabolic process"/>
    <property type="evidence" value="ECO:0007669"/>
    <property type="project" value="TreeGrafter"/>
</dbReference>
<evidence type="ECO:0000256" key="1">
    <source>
        <dbReference type="ARBA" id="ARBA00004430"/>
    </source>
</evidence>